<proteinExistence type="predicted"/>
<dbReference type="AlphaFoldDB" id="A0A8T2NYG7"/>
<accession>A0A8T2NYG7</accession>
<name>A0A8T2NYG7_9TELE</name>
<evidence type="ECO:0000256" key="1">
    <source>
        <dbReference type="SAM" id="MobiDB-lite"/>
    </source>
</evidence>
<reference evidence="2" key="1">
    <citation type="thesis" date="2021" institute="BYU ScholarsArchive" country="Provo, UT, USA">
        <title>Applications of and Algorithms for Genome Assembly and Genomic Analyses with an Emphasis on Marine Teleosts.</title>
        <authorList>
            <person name="Pickett B.D."/>
        </authorList>
    </citation>
    <scope>NUCLEOTIDE SEQUENCE</scope>
    <source>
        <strain evidence="2">HI-2016</strain>
    </source>
</reference>
<evidence type="ECO:0000313" key="2">
    <source>
        <dbReference type="EMBL" id="KAG9342482.1"/>
    </source>
</evidence>
<sequence length="64" mass="6793">MRGVLTSLPDPYQNVTAYTLISPSSNPPPTPPQDVDGRGCAGACTVPPTNYGQTHRHSDKTGLR</sequence>
<feature type="region of interest" description="Disordered" evidence="1">
    <location>
        <begin position="19"/>
        <end position="64"/>
    </location>
</feature>
<protein>
    <submittedName>
        <fullName evidence="2">Uncharacterized protein</fullName>
    </submittedName>
</protein>
<evidence type="ECO:0000313" key="3">
    <source>
        <dbReference type="Proteomes" id="UP000824540"/>
    </source>
</evidence>
<dbReference type="Proteomes" id="UP000824540">
    <property type="component" value="Unassembled WGS sequence"/>
</dbReference>
<comment type="caution">
    <text evidence="2">The sequence shown here is derived from an EMBL/GenBank/DDBJ whole genome shotgun (WGS) entry which is preliminary data.</text>
</comment>
<gene>
    <name evidence="2" type="ORF">JZ751_016485</name>
</gene>
<organism evidence="2 3">
    <name type="scientific">Albula glossodonta</name>
    <name type="common">roundjaw bonefish</name>
    <dbReference type="NCBI Taxonomy" id="121402"/>
    <lineage>
        <taxon>Eukaryota</taxon>
        <taxon>Metazoa</taxon>
        <taxon>Chordata</taxon>
        <taxon>Craniata</taxon>
        <taxon>Vertebrata</taxon>
        <taxon>Euteleostomi</taxon>
        <taxon>Actinopterygii</taxon>
        <taxon>Neopterygii</taxon>
        <taxon>Teleostei</taxon>
        <taxon>Albuliformes</taxon>
        <taxon>Albulidae</taxon>
        <taxon>Albula</taxon>
    </lineage>
</organism>
<dbReference type="EMBL" id="JAFBMS010000028">
    <property type="protein sequence ID" value="KAG9342482.1"/>
    <property type="molecule type" value="Genomic_DNA"/>
</dbReference>
<keyword evidence="3" id="KW-1185">Reference proteome</keyword>